<feature type="domain" description="C4-type zinc-finger of DNA polymerase delta" evidence="7">
    <location>
        <begin position="329"/>
        <end position="401"/>
    </location>
</feature>
<dbReference type="InterPro" id="IPR043502">
    <property type="entry name" value="DNA/RNA_pol_sf"/>
</dbReference>
<comment type="catalytic activity">
    <reaction evidence="5">
        <text>DNA(n) + a 2'-deoxyribonucleoside 5'-triphosphate = DNA(n+1) + diphosphate</text>
        <dbReference type="Rhea" id="RHEA:22508"/>
        <dbReference type="Rhea" id="RHEA-COMP:17339"/>
        <dbReference type="Rhea" id="RHEA-COMP:17340"/>
        <dbReference type="ChEBI" id="CHEBI:33019"/>
        <dbReference type="ChEBI" id="CHEBI:61560"/>
        <dbReference type="ChEBI" id="CHEBI:173112"/>
        <dbReference type="EC" id="2.7.7.7"/>
    </reaction>
</comment>
<dbReference type="GO" id="GO:0005634">
    <property type="term" value="C:nucleus"/>
    <property type="evidence" value="ECO:0007669"/>
    <property type="project" value="TreeGrafter"/>
</dbReference>
<dbReference type="GO" id="GO:0042276">
    <property type="term" value="P:error-prone translesion synthesis"/>
    <property type="evidence" value="ECO:0007669"/>
    <property type="project" value="TreeGrafter"/>
</dbReference>
<dbReference type="GO" id="GO:0003887">
    <property type="term" value="F:DNA-directed DNA polymerase activity"/>
    <property type="evidence" value="ECO:0007669"/>
    <property type="project" value="UniProtKB-KW"/>
</dbReference>
<dbReference type="EC" id="2.7.7.7" evidence="1"/>
<sequence length="422" mass="46198">MIANVTYGYTSAGFSGRMPFAELADAIVQSGRETLQNAIKMVEAHRDWKAKVVYGDTDSLFVLLEGRSREEAFRIGQEIVSAVTSANPSPIKLKLEKVYQPCVLQTKKRYVGFSYEHPLQQQPVLDAKGIETIRRDACPAVAKILERTLRILFTTKDLSQVKSYLCRQWSKILSGRVALQDFVFAKEVRMGSYSATAGAIPPAAIVAAKAMSVDPRAEPRHAQRIPYVVIYGEPGARLVDMVVAPHALVDSRGTLRLHGLYYITKQINPAVGRVMALVGADVAAWFARMPRPMRMMPQKRPQWALPLGAPSEGEGHGATIDSYYLSRHCAVCDGLTYAHQAVCPRCIEDPQLSLGVLTARASRLQRLHAQLVRVCLSCGGAGGADGGISCRSLDCGVFFDRKKLMGEMATAEVLARSAGELF</sequence>
<dbReference type="InterPro" id="IPR006134">
    <property type="entry name" value="DNA-dir_DNA_pol_B_multi_dom"/>
</dbReference>
<evidence type="ECO:0000313" key="9">
    <source>
        <dbReference type="Proteomes" id="UP000708148"/>
    </source>
</evidence>
<dbReference type="InterPro" id="IPR017964">
    <property type="entry name" value="DNA-dir_DNA_pol_B_CS"/>
</dbReference>
<dbReference type="GO" id="GO:0016035">
    <property type="term" value="C:zeta DNA polymerase complex"/>
    <property type="evidence" value="ECO:0007669"/>
    <property type="project" value="InterPro"/>
</dbReference>
<dbReference type="Gene3D" id="3.90.1600.10">
    <property type="entry name" value="Palm domain of DNA polymerase"/>
    <property type="match status" value="1"/>
</dbReference>
<keyword evidence="4" id="KW-0239">DNA-directed DNA polymerase</keyword>
<dbReference type="InterPro" id="IPR025687">
    <property type="entry name" value="Znf-C4pol"/>
</dbReference>
<dbReference type="Pfam" id="PF14260">
    <property type="entry name" value="zf-C4pol"/>
    <property type="match status" value="1"/>
</dbReference>
<evidence type="ECO:0000256" key="4">
    <source>
        <dbReference type="ARBA" id="ARBA00022932"/>
    </source>
</evidence>
<dbReference type="PROSITE" id="PS00116">
    <property type="entry name" value="DNA_POLYMERASE_B"/>
    <property type="match status" value="1"/>
</dbReference>
<name>A0A8S1J7N8_9CHLO</name>
<dbReference type="InterPro" id="IPR030559">
    <property type="entry name" value="PolZ_Rev3"/>
</dbReference>
<gene>
    <name evidence="8" type="ORF">OSTQU699_LOCUS9060</name>
</gene>
<dbReference type="InterPro" id="IPR042087">
    <property type="entry name" value="DNA_pol_B_thumb"/>
</dbReference>
<dbReference type="Pfam" id="PF00136">
    <property type="entry name" value="DNA_pol_B"/>
    <property type="match status" value="1"/>
</dbReference>
<dbReference type="AlphaFoldDB" id="A0A8S1J7N8"/>
<evidence type="ECO:0000259" key="6">
    <source>
        <dbReference type="Pfam" id="PF00136"/>
    </source>
</evidence>
<evidence type="ECO:0000256" key="5">
    <source>
        <dbReference type="ARBA" id="ARBA00049244"/>
    </source>
</evidence>
<keyword evidence="3" id="KW-0548">Nucleotidyltransferase</keyword>
<comment type="caution">
    <text evidence="8">The sequence shown here is derived from an EMBL/GenBank/DDBJ whole genome shotgun (WGS) entry which is preliminary data.</text>
</comment>
<dbReference type="Gene3D" id="1.10.132.60">
    <property type="entry name" value="DNA polymerase family B, C-terminal domain"/>
    <property type="match status" value="1"/>
</dbReference>
<dbReference type="GO" id="GO:0000166">
    <property type="term" value="F:nucleotide binding"/>
    <property type="evidence" value="ECO:0007669"/>
    <property type="project" value="InterPro"/>
</dbReference>
<accession>A0A8S1J7N8</accession>
<evidence type="ECO:0000256" key="2">
    <source>
        <dbReference type="ARBA" id="ARBA00022679"/>
    </source>
</evidence>
<evidence type="ECO:0000256" key="3">
    <source>
        <dbReference type="ARBA" id="ARBA00022695"/>
    </source>
</evidence>
<dbReference type="FunFam" id="1.10.132.60:FF:000007">
    <property type="entry name" value="DNA polymerase"/>
    <property type="match status" value="1"/>
</dbReference>
<dbReference type="InterPro" id="IPR023211">
    <property type="entry name" value="DNA_pol_palm_dom_sf"/>
</dbReference>
<dbReference type="Proteomes" id="UP000708148">
    <property type="component" value="Unassembled WGS sequence"/>
</dbReference>
<protein>
    <recommendedName>
        <fullName evidence="1">DNA-directed DNA polymerase</fullName>
        <ecNumber evidence="1">2.7.7.7</ecNumber>
    </recommendedName>
</protein>
<evidence type="ECO:0000313" key="8">
    <source>
        <dbReference type="EMBL" id="CAD7703703.1"/>
    </source>
</evidence>
<evidence type="ECO:0000256" key="1">
    <source>
        <dbReference type="ARBA" id="ARBA00012417"/>
    </source>
</evidence>
<keyword evidence="2" id="KW-0808">Transferase</keyword>
<feature type="domain" description="DNA-directed DNA polymerase family B multifunctional" evidence="6">
    <location>
        <begin position="2"/>
        <end position="276"/>
    </location>
</feature>
<dbReference type="PANTHER" id="PTHR45812">
    <property type="entry name" value="DNA POLYMERASE ZETA CATALYTIC SUBUNIT"/>
    <property type="match status" value="1"/>
</dbReference>
<dbReference type="PANTHER" id="PTHR45812:SF1">
    <property type="entry name" value="DNA POLYMERASE ZETA CATALYTIC SUBUNIT"/>
    <property type="match status" value="1"/>
</dbReference>
<evidence type="ECO:0000259" key="7">
    <source>
        <dbReference type="Pfam" id="PF14260"/>
    </source>
</evidence>
<reference evidence="8" key="1">
    <citation type="submission" date="2020-12" db="EMBL/GenBank/DDBJ databases">
        <authorList>
            <person name="Iha C."/>
        </authorList>
    </citation>
    <scope>NUCLEOTIDE SEQUENCE</scope>
</reference>
<proteinExistence type="predicted"/>
<dbReference type="GO" id="GO:0003677">
    <property type="term" value="F:DNA binding"/>
    <property type="evidence" value="ECO:0007669"/>
    <property type="project" value="InterPro"/>
</dbReference>
<keyword evidence="9" id="KW-1185">Reference proteome</keyword>
<dbReference type="OrthoDB" id="2414538at2759"/>
<dbReference type="GO" id="GO:0000724">
    <property type="term" value="P:double-strand break repair via homologous recombination"/>
    <property type="evidence" value="ECO:0007669"/>
    <property type="project" value="TreeGrafter"/>
</dbReference>
<dbReference type="EMBL" id="CAJHUC010002366">
    <property type="protein sequence ID" value="CAD7703703.1"/>
    <property type="molecule type" value="Genomic_DNA"/>
</dbReference>
<organism evidence="8 9">
    <name type="scientific">Ostreobium quekettii</name>
    <dbReference type="NCBI Taxonomy" id="121088"/>
    <lineage>
        <taxon>Eukaryota</taxon>
        <taxon>Viridiplantae</taxon>
        <taxon>Chlorophyta</taxon>
        <taxon>core chlorophytes</taxon>
        <taxon>Ulvophyceae</taxon>
        <taxon>TCBD clade</taxon>
        <taxon>Bryopsidales</taxon>
        <taxon>Ostreobineae</taxon>
        <taxon>Ostreobiaceae</taxon>
        <taxon>Ostreobium</taxon>
    </lineage>
</organism>
<dbReference type="SUPFAM" id="SSF56672">
    <property type="entry name" value="DNA/RNA polymerases"/>
    <property type="match status" value="1"/>
</dbReference>